<dbReference type="InterPro" id="IPR036410">
    <property type="entry name" value="HSP_DnaJ_Cys-rich_dom_sf"/>
</dbReference>
<organism evidence="1 2">
    <name type="scientific">Pseudorhizobium tarimense</name>
    <dbReference type="NCBI Taxonomy" id="1079109"/>
    <lineage>
        <taxon>Bacteria</taxon>
        <taxon>Pseudomonadati</taxon>
        <taxon>Pseudomonadota</taxon>
        <taxon>Alphaproteobacteria</taxon>
        <taxon>Hyphomicrobiales</taxon>
        <taxon>Rhizobiaceae</taxon>
        <taxon>Rhizobium/Agrobacterium group</taxon>
        <taxon>Pseudorhizobium</taxon>
    </lineage>
</organism>
<dbReference type="Gene3D" id="6.20.20.10">
    <property type="match status" value="1"/>
</dbReference>
<protein>
    <submittedName>
        <fullName evidence="1">Uncharacterized protein</fullName>
    </submittedName>
</protein>
<comment type="caution">
    <text evidence="1">The sequence shown here is derived from an EMBL/GenBank/DDBJ whole genome shotgun (WGS) entry which is preliminary data.</text>
</comment>
<reference evidence="1 2" key="1">
    <citation type="submission" date="2024-06" db="EMBL/GenBank/DDBJ databases">
        <title>Genomic Encyclopedia of Type Strains, Phase IV (KMG-IV): sequencing the most valuable type-strain genomes for metagenomic binning, comparative biology and taxonomic classification.</title>
        <authorList>
            <person name="Goeker M."/>
        </authorList>
    </citation>
    <scope>NUCLEOTIDE SEQUENCE [LARGE SCALE GENOMIC DNA]</scope>
    <source>
        <strain evidence="1 2">DSM 105042</strain>
    </source>
</reference>
<keyword evidence="2" id="KW-1185">Reference proteome</keyword>
<dbReference type="SUPFAM" id="SSF57938">
    <property type="entry name" value="DnaJ/Hsp40 cysteine-rich domain"/>
    <property type="match status" value="1"/>
</dbReference>
<accession>A0ABV2HAF2</accession>
<dbReference type="EMBL" id="JBEPLJ010000014">
    <property type="protein sequence ID" value="MET3587530.1"/>
    <property type="molecule type" value="Genomic_DNA"/>
</dbReference>
<evidence type="ECO:0000313" key="1">
    <source>
        <dbReference type="EMBL" id="MET3587530.1"/>
    </source>
</evidence>
<sequence length="65" mass="7136">MTAEHPAPTEIPEKPLIYERHLSANPMAAEICLLCAGSGIFNRMECRDCQGTGVISVVDDPRRSH</sequence>
<evidence type="ECO:0000313" key="2">
    <source>
        <dbReference type="Proteomes" id="UP001549031"/>
    </source>
</evidence>
<gene>
    <name evidence="1" type="ORF">ABID21_003655</name>
</gene>
<dbReference type="Proteomes" id="UP001549031">
    <property type="component" value="Unassembled WGS sequence"/>
</dbReference>
<proteinExistence type="predicted"/>
<name>A0ABV2HAF2_9HYPH</name>